<dbReference type="PANTHER" id="PTHR35561">
    <property type="entry name" value="RNA 2',3'-CYCLIC PHOSPHODIESTERASE"/>
    <property type="match status" value="1"/>
</dbReference>
<gene>
    <name evidence="5" type="ORF">MMA15_11230</name>
</gene>
<dbReference type="InterPro" id="IPR004175">
    <property type="entry name" value="RNA_CPDase"/>
</dbReference>
<evidence type="ECO:0000256" key="3">
    <source>
        <dbReference type="SAM" id="MobiDB-lite"/>
    </source>
</evidence>
<dbReference type="Pfam" id="PF02834">
    <property type="entry name" value="LigT_PEase"/>
    <property type="match status" value="2"/>
</dbReference>
<dbReference type="SUPFAM" id="SSF55144">
    <property type="entry name" value="LigT-like"/>
    <property type="match status" value="2"/>
</dbReference>
<comment type="catalytic activity">
    <reaction evidence="2">
        <text>a 3'-end 2',3'-cyclophospho-ribonucleotide-RNA + H2O = a 3'-end 2'-phospho-ribonucleotide-RNA + H(+)</text>
        <dbReference type="Rhea" id="RHEA:11828"/>
        <dbReference type="Rhea" id="RHEA-COMP:10464"/>
        <dbReference type="Rhea" id="RHEA-COMP:17353"/>
        <dbReference type="ChEBI" id="CHEBI:15377"/>
        <dbReference type="ChEBI" id="CHEBI:15378"/>
        <dbReference type="ChEBI" id="CHEBI:83064"/>
        <dbReference type="ChEBI" id="CHEBI:173113"/>
        <dbReference type="EC" id="3.1.4.58"/>
    </reaction>
</comment>
<feature type="short sequence motif" description="HXTX 2" evidence="2">
    <location>
        <begin position="174"/>
        <end position="177"/>
    </location>
</feature>
<comment type="function">
    <text evidence="2">Hydrolyzes RNA 2',3'-cyclic phosphodiester to an RNA 2'-phosphomonoester.</text>
</comment>
<dbReference type="InterPro" id="IPR009097">
    <property type="entry name" value="Cyclic_Pdiesterase"/>
</dbReference>
<feature type="region of interest" description="Disordered" evidence="3">
    <location>
        <begin position="98"/>
        <end position="121"/>
    </location>
</feature>
<reference evidence="5" key="2">
    <citation type="journal article" date="2023" name="Int. J. Syst. Evol. Microbiol.">
        <title>Streptomyces marispadix sp. nov., isolated from marine beach sediment of the Northern Coast of Portugal.</title>
        <authorList>
            <person name="dos Santos J.D.N."/>
            <person name="Vitorino I.R."/>
            <person name="Kallscheuer N."/>
            <person name="Srivastava A."/>
            <person name="Krautwurst S."/>
            <person name="Marz M."/>
            <person name="Jogler C."/>
            <person name="Lobo Da Cunha A."/>
            <person name="Catita J."/>
            <person name="Goncalves H."/>
            <person name="Gonzalez I."/>
            <person name="Reyes F."/>
            <person name="Lage O.M."/>
        </authorList>
    </citation>
    <scope>NUCLEOTIDE SEQUENCE</scope>
    <source>
        <strain evidence="5">M600PL45_2</strain>
    </source>
</reference>
<feature type="active site" description="Proton donor" evidence="2">
    <location>
        <position position="45"/>
    </location>
</feature>
<dbReference type="HAMAP" id="MF_01940">
    <property type="entry name" value="RNA_CPDase"/>
    <property type="match status" value="1"/>
</dbReference>
<dbReference type="InterPro" id="IPR014051">
    <property type="entry name" value="Phosphoesterase_HXTX"/>
</dbReference>
<feature type="domain" description="Phosphoesterase HXTX" evidence="4">
    <location>
        <begin position="18"/>
        <end position="88"/>
    </location>
</feature>
<evidence type="ECO:0000256" key="2">
    <source>
        <dbReference type="HAMAP-Rule" id="MF_01940"/>
    </source>
</evidence>
<evidence type="ECO:0000256" key="1">
    <source>
        <dbReference type="ARBA" id="ARBA00022801"/>
    </source>
</evidence>
<keyword evidence="5" id="KW-0436">Ligase</keyword>
<feature type="domain" description="Phosphoesterase HXTX" evidence="4">
    <location>
        <begin position="143"/>
        <end position="218"/>
    </location>
</feature>
<dbReference type="GO" id="GO:0016874">
    <property type="term" value="F:ligase activity"/>
    <property type="evidence" value="ECO:0007669"/>
    <property type="project" value="UniProtKB-KW"/>
</dbReference>
<accession>A0ABS9SXE2</accession>
<dbReference type="PANTHER" id="PTHR35561:SF1">
    <property type="entry name" value="RNA 2',3'-CYCLIC PHOSPHODIESTERASE"/>
    <property type="match status" value="1"/>
</dbReference>
<dbReference type="EC" id="3.1.4.58" evidence="2"/>
<dbReference type="RefSeq" id="WP_241058964.1">
    <property type="nucleotide sequence ID" value="NZ_JAKWJU010000002.1"/>
</dbReference>
<feature type="compositionally biased region" description="Low complexity" evidence="3">
    <location>
        <begin position="98"/>
        <end position="117"/>
    </location>
</feature>
<evidence type="ECO:0000313" key="5">
    <source>
        <dbReference type="EMBL" id="MCH6160954.1"/>
    </source>
</evidence>
<keyword evidence="1 2" id="KW-0378">Hydrolase</keyword>
<keyword evidence="6" id="KW-1185">Reference proteome</keyword>
<name>A0ABS9SXE2_9ACTN</name>
<proteinExistence type="inferred from homology"/>
<dbReference type="Proteomes" id="UP001166784">
    <property type="component" value="Unassembled WGS sequence"/>
</dbReference>
<dbReference type="Gene3D" id="3.90.1140.10">
    <property type="entry name" value="Cyclic phosphodiesterase"/>
    <property type="match status" value="2"/>
</dbReference>
<protein>
    <recommendedName>
        <fullName evidence="2">RNA 2',3'-cyclic phosphodiesterase</fullName>
        <shortName evidence="2">RNA 2',3'-CPDase</shortName>
        <ecNumber evidence="2">3.1.4.58</ecNumber>
    </recommendedName>
</protein>
<reference evidence="5" key="1">
    <citation type="submission" date="2022-03" db="EMBL/GenBank/DDBJ databases">
        <authorList>
            <person name="Santos J.D.N."/>
            <person name="Kallscheuer N."/>
            <person name="Jogler C."/>
            <person name="Lage O.M."/>
        </authorList>
    </citation>
    <scope>NUCLEOTIDE SEQUENCE</scope>
    <source>
        <strain evidence="5">M600PL45_2</strain>
    </source>
</reference>
<organism evidence="5 6">
    <name type="scientific">Streptomyces marispadix</name>
    <dbReference type="NCBI Taxonomy" id="2922868"/>
    <lineage>
        <taxon>Bacteria</taxon>
        <taxon>Bacillati</taxon>
        <taxon>Actinomycetota</taxon>
        <taxon>Actinomycetes</taxon>
        <taxon>Kitasatosporales</taxon>
        <taxon>Streptomycetaceae</taxon>
        <taxon>Streptomyces</taxon>
    </lineage>
</organism>
<feature type="short sequence motif" description="HXTX 1" evidence="2">
    <location>
        <begin position="45"/>
        <end position="48"/>
    </location>
</feature>
<comment type="caution">
    <text evidence="5">The sequence shown here is derived from an EMBL/GenBank/DDBJ whole genome shotgun (WGS) entry which is preliminary data.</text>
</comment>
<dbReference type="EMBL" id="JAKWJU010000002">
    <property type="protein sequence ID" value="MCH6160954.1"/>
    <property type="molecule type" value="Genomic_DNA"/>
</dbReference>
<sequence>MRLFTALLPPAHVLDGTAQLAEKVAQLRAMDGAGRLRWADRANWHITLAFYGEVGDGQLDGLRERLSRTAARGRPLRLRIAGGGQFGHRSLWAAVAGAPAEEGATGPAGTDGAAPGPVRDEVPGPVRDEAHAPAHDPAYGPAAAEALRRLASTTAAAGRRVGLGTDEPRRFRAHLTLARARSSQLDLGPYIAELDAFAGEPWTAAELALVRSNLPESGVPGEQPRYERIAAWPLGR</sequence>
<evidence type="ECO:0000313" key="6">
    <source>
        <dbReference type="Proteomes" id="UP001166784"/>
    </source>
</evidence>
<feature type="active site" description="Proton acceptor" evidence="2">
    <location>
        <position position="174"/>
    </location>
</feature>
<evidence type="ECO:0000259" key="4">
    <source>
        <dbReference type="Pfam" id="PF02834"/>
    </source>
</evidence>
<comment type="similarity">
    <text evidence="2">Belongs to the 2H phosphoesterase superfamily. ThpR family.</text>
</comment>